<evidence type="ECO:0000313" key="2">
    <source>
        <dbReference type="Proteomes" id="UP001221898"/>
    </source>
</evidence>
<reference evidence="1" key="1">
    <citation type="journal article" date="2023" name="Science">
        <title>Genome structures resolve the early diversification of teleost fishes.</title>
        <authorList>
            <person name="Parey E."/>
            <person name="Louis A."/>
            <person name="Montfort J."/>
            <person name="Bouchez O."/>
            <person name="Roques C."/>
            <person name="Iampietro C."/>
            <person name="Lluch J."/>
            <person name="Castinel A."/>
            <person name="Donnadieu C."/>
            <person name="Desvignes T."/>
            <person name="Floi Bucao C."/>
            <person name="Jouanno E."/>
            <person name="Wen M."/>
            <person name="Mejri S."/>
            <person name="Dirks R."/>
            <person name="Jansen H."/>
            <person name="Henkel C."/>
            <person name="Chen W.J."/>
            <person name="Zahm M."/>
            <person name="Cabau C."/>
            <person name="Klopp C."/>
            <person name="Thompson A.W."/>
            <person name="Robinson-Rechavi M."/>
            <person name="Braasch I."/>
            <person name="Lecointre G."/>
            <person name="Bobe J."/>
            <person name="Postlethwait J.H."/>
            <person name="Berthelot C."/>
            <person name="Roest Crollius H."/>
            <person name="Guiguen Y."/>
        </authorList>
    </citation>
    <scope>NUCLEOTIDE SEQUENCE</scope>
    <source>
        <strain evidence="1">NC1722</strain>
    </source>
</reference>
<gene>
    <name evidence="1" type="ORF">AAFF_G00332050</name>
</gene>
<accession>A0AAD7WQ24</accession>
<comment type="caution">
    <text evidence="1">The sequence shown here is derived from an EMBL/GenBank/DDBJ whole genome shotgun (WGS) entry which is preliminary data.</text>
</comment>
<evidence type="ECO:0000313" key="1">
    <source>
        <dbReference type="EMBL" id="KAJ8404818.1"/>
    </source>
</evidence>
<protein>
    <submittedName>
        <fullName evidence="1">Uncharacterized protein</fullName>
    </submittedName>
</protein>
<name>A0AAD7WQ24_9TELE</name>
<keyword evidence="2" id="KW-1185">Reference proteome</keyword>
<dbReference type="Proteomes" id="UP001221898">
    <property type="component" value="Unassembled WGS sequence"/>
</dbReference>
<proteinExistence type="predicted"/>
<dbReference type="EMBL" id="JAINUG010000051">
    <property type="protein sequence ID" value="KAJ8404818.1"/>
    <property type="molecule type" value="Genomic_DNA"/>
</dbReference>
<sequence>WVCVIGLYDPRPRLAKKERKKKKKTHTYTRITYLSIGKRIEEHNLKPSRSLVIGDVYHFKKTNIDQLFSSSAL</sequence>
<organism evidence="1 2">
    <name type="scientific">Aldrovandia affinis</name>
    <dbReference type="NCBI Taxonomy" id="143900"/>
    <lineage>
        <taxon>Eukaryota</taxon>
        <taxon>Metazoa</taxon>
        <taxon>Chordata</taxon>
        <taxon>Craniata</taxon>
        <taxon>Vertebrata</taxon>
        <taxon>Euteleostomi</taxon>
        <taxon>Actinopterygii</taxon>
        <taxon>Neopterygii</taxon>
        <taxon>Teleostei</taxon>
        <taxon>Notacanthiformes</taxon>
        <taxon>Halosauridae</taxon>
        <taxon>Aldrovandia</taxon>
    </lineage>
</organism>
<feature type="non-terminal residue" evidence="1">
    <location>
        <position position="1"/>
    </location>
</feature>
<dbReference type="AlphaFoldDB" id="A0AAD7WQ24"/>